<reference evidence="6 7" key="1">
    <citation type="submission" date="2019-04" db="EMBL/GenBank/DDBJ databases">
        <authorList>
            <person name="Van Vliet M D."/>
        </authorList>
    </citation>
    <scope>NUCLEOTIDE SEQUENCE [LARGE SCALE GENOMIC DNA]</scope>
    <source>
        <strain evidence="6 7">F21</strain>
    </source>
</reference>
<dbReference type="Pfam" id="PF00072">
    <property type="entry name" value="Response_reg"/>
    <property type="match status" value="1"/>
</dbReference>
<proteinExistence type="predicted"/>
<dbReference type="SUPFAM" id="SSF46894">
    <property type="entry name" value="C-terminal effector domain of the bipartite response regulators"/>
    <property type="match status" value="1"/>
</dbReference>
<dbReference type="InterPro" id="IPR039420">
    <property type="entry name" value="WalR-like"/>
</dbReference>
<feature type="modified residue" description="4-aspartylphosphate" evidence="3">
    <location>
        <position position="69"/>
    </location>
</feature>
<organism evidence="6 7">
    <name type="scientific">Pontiella sulfatireligans</name>
    <dbReference type="NCBI Taxonomy" id="2750658"/>
    <lineage>
        <taxon>Bacteria</taxon>
        <taxon>Pseudomonadati</taxon>
        <taxon>Kiritimatiellota</taxon>
        <taxon>Kiritimatiellia</taxon>
        <taxon>Kiritimatiellales</taxon>
        <taxon>Pontiellaceae</taxon>
        <taxon>Pontiella</taxon>
    </lineage>
</organism>
<dbReference type="InterPro" id="IPR000792">
    <property type="entry name" value="Tscrpt_reg_LuxR_C"/>
</dbReference>
<keyword evidence="2" id="KW-0238">DNA-binding</keyword>
<dbReference type="GO" id="GO:0003677">
    <property type="term" value="F:DNA binding"/>
    <property type="evidence" value="ECO:0007669"/>
    <property type="project" value="UniProtKB-KW"/>
</dbReference>
<gene>
    <name evidence="6" type="primary">liaR_2</name>
    <name evidence="6" type="ORF">SCARR_00772</name>
</gene>
<dbReference type="GO" id="GO:0000160">
    <property type="term" value="P:phosphorelay signal transduction system"/>
    <property type="evidence" value="ECO:0007669"/>
    <property type="project" value="InterPro"/>
</dbReference>
<dbReference type="PRINTS" id="PR00038">
    <property type="entry name" value="HTHLUXR"/>
</dbReference>
<name>A0A6C2UFL8_9BACT</name>
<dbReference type="InterPro" id="IPR016032">
    <property type="entry name" value="Sig_transdc_resp-reg_C-effctor"/>
</dbReference>
<keyword evidence="7" id="KW-1185">Reference proteome</keyword>
<evidence type="ECO:0000313" key="6">
    <source>
        <dbReference type="EMBL" id="VGO18719.1"/>
    </source>
</evidence>
<dbReference type="SUPFAM" id="SSF52172">
    <property type="entry name" value="CheY-like"/>
    <property type="match status" value="1"/>
</dbReference>
<evidence type="ECO:0000313" key="7">
    <source>
        <dbReference type="Proteomes" id="UP000346198"/>
    </source>
</evidence>
<protein>
    <submittedName>
        <fullName evidence="6">Transcriptional regulatory protein LiaR</fullName>
    </submittedName>
</protein>
<dbReference type="GO" id="GO:0006355">
    <property type="term" value="P:regulation of DNA-templated transcription"/>
    <property type="evidence" value="ECO:0007669"/>
    <property type="project" value="InterPro"/>
</dbReference>
<dbReference type="CDD" id="cd06170">
    <property type="entry name" value="LuxR_C_like"/>
    <property type="match status" value="1"/>
</dbReference>
<keyword evidence="1 3" id="KW-0597">Phosphoprotein</keyword>
<dbReference type="PROSITE" id="PS50110">
    <property type="entry name" value="RESPONSE_REGULATORY"/>
    <property type="match status" value="1"/>
</dbReference>
<sequence>MDKARMPRFAEPIKVWVVEDLEDYREDLVSSFEELDDINCTGSFGSFEAAEKAVHLSTYEQWPDVVLMDIQLPGINGVEAIPVLQKLIPSADVVILTSFGDKRRIFDAICAGASGYLLKTDGIDEIVKGLHEVHSGGSPLNSSVASIVLNMFSHLKKESTDHDLNEVELEVLKQLAEGFQKKEIAASLDLEAHQVNYHVRNIYKKLHTNSLSGAVAKAIRKGLI</sequence>
<dbReference type="AlphaFoldDB" id="A0A6C2UFL8"/>
<dbReference type="PANTHER" id="PTHR43214">
    <property type="entry name" value="TWO-COMPONENT RESPONSE REGULATOR"/>
    <property type="match status" value="1"/>
</dbReference>
<dbReference type="InterPro" id="IPR011006">
    <property type="entry name" value="CheY-like_superfamily"/>
</dbReference>
<dbReference type="InterPro" id="IPR058245">
    <property type="entry name" value="NreC/VraR/RcsB-like_REC"/>
</dbReference>
<dbReference type="InterPro" id="IPR001789">
    <property type="entry name" value="Sig_transdc_resp-reg_receiver"/>
</dbReference>
<feature type="domain" description="HTH luxR-type" evidence="4">
    <location>
        <begin position="157"/>
        <end position="222"/>
    </location>
</feature>
<feature type="domain" description="Response regulatory" evidence="5">
    <location>
        <begin position="14"/>
        <end position="134"/>
    </location>
</feature>
<dbReference type="Pfam" id="PF00196">
    <property type="entry name" value="GerE"/>
    <property type="match status" value="1"/>
</dbReference>
<dbReference type="PANTHER" id="PTHR43214:SF37">
    <property type="entry name" value="TRANSCRIPTIONAL REGULATORY PROTEIN YDFI"/>
    <property type="match status" value="1"/>
</dbReference>
<evidence type="ECO:0000256" key="3">
    <source>
        <dbReference type="PROSITE-ProRule" id="PRU00169"/>
    </source>
</evidence>
<dbReference type="CDD" id="cd17535">
    <property type="entry name" value="REC_NarL-like"/>
    <property type="match status" value="1"/>
</dbReference>
<dbReference type="Proteomes" id="UP000346198">
    <property type="component" value="Unassembled WGS sequence"/>
</dbReference>
<accession>A0A6C2UFL8</accession>
<evidence type="ECO:0000259" key="4">
    <source>
        <dbReference type="PROSITE" id="PS50043"/>
    </source>
</evidence>
<dbReference type="SMART" id="SM00448">
    <property type="entry name" value="REC"/>
    <property type="match status" value="1"/>
</dbReference>
<evidence type="ECO:0000259" key="5">
    <source>
        <dbReference type="PROSITE" id="PS50110"/>
    </source>
</evidence>
<dbReference type="PROSITE" id="PS50043">
    <property type="entry name" value="HTH_LUXR_2"/>
    <property type="match status" value="1"/>
</dbReference>
<evidence type="ECO:0000256" key="2">
    <source>
        <dbReference type="ARBA" id="ARBA00023125"/>
    </source>
</evidence>
<dbReference type="RefSeq" id="WP_136060176.1">
    <property type="nucleotide sequence ID" value="NZ_CAAHFH010000001.1"/>
</dbReference>
<dbReference type="EMBL" id="CAAHFH010000001">
    <property type="protein sequence ID" value="VGO18719.1"/>
    <property type="molecule type" value="Genomic_DNA"/>
</dbReference>
<dbReference type="Gene3D" id="3.40.50.2300">
    <property type="match status" value="1"/>
</dbReference>
<evidence type="ECO:0000256" key="1">
    <source>
        <dbReference type="ARBA" id="ARBA00022553"/>
    </source>
</evidence>
<dbReference type="SMART" id="SM00421">
    <property type="entry name" value="HTH_LUXR"/>
    <property type="match status" value="1"/>
</dbReference>